<reference evidence="3" key="1">
    <citation type="journal article" date="2023" name="Mol. Phylogenet. Evol.">
        <title>Genome-scale phylogeny and comparative genomics of the fungal order Sordariales.</title>
        <authorList>
            <person name="Hensen N."/>
            <person name="Bonometti L."/>
            <person name="Westerberg I."/>
            <person name="Brannstrom I.O."/>
            <person name="Guillou S."/>
            <person name="Cros-Aarteil S."/>
            <person name="Calhoun S."/>
            <person name="Haridas S."/>
            <person name="Kuo A."/>
            <person name="Mondo S."/>
            <person name="Pangilinan J."/>
            <person name="Riley R."/>
            <person name="LaButti K."/>
            <person name="Andreopoulos B."/>
            <person name="Lipzen A."/>
            <person name="Chen C."/>
            <person name="Yan M."/>
            <person name="Daum C."/>
            <person name="Ng V."/>
            <person name="Clum A."/>
            <person name="Steindorff A."/>
            <person name="Ohm R.A."/>
            <person name="Martin F."/>
            <person name="Silar P."/>
            <person name="Natvig D.O."/>
            <person name="Lalanne C."/>
            <person name="Gautier V."/>
            <person name="Ament-Velasquez S.L."/>
            <person name="Kruys A."/>
            <person name="Hutchinson M.I."/>
            <person name="Powell A.J."/>
            <person name="Barry K."/>
            <person name="Miller A.N."/>
            <person name="Grigoriev I.V."/>
            <person name="Debuchy R."/>
            <person name="Gladieux P."/>
            <person name="Hiltunen Thoren M."/>
            <person name="Johannesson H."/>
        </authorList>
    </citation>
    <scope>NUCLEOTIDE SEQUENCE</scope>
    <source>
        <strain evidence="3">PSN293</strain>
    </source>
</reference>
<keyword evidence="2" id="KW-0472">Membrane</keyword>
<gene>
    <name evidence="3" type="ORF">QBC37DRAFT_101944</name>
</gene>
<evidence type="ECO:0000256" key="2">
    <source>
        <dbReference type="SAM" id="Phobius"/>
    </source>
</evidence>
<keyword evidence="2" id="KW-1133">Transmembrane helix</keyword>
<dbReference type="Gene3D" id="2.60.120.10">
    <property type="entry name" value="Jelly Rolls"/>
    <property type="match status" value="1"/>
</dbReference>
<organism evidence="3 4">
    <name type="scientific">Rhypophila decipiens</name>
    <dbReference type="NCBI Taxonomy" id="261697"/>
    <lineage>
        <taxon>Eukaryota</taxon>
        <taxon>Fungi</taxon>
        <taxon>Dikarya</taxon>
        <taxon>Ascomycota</taxon>
        <taxon>Pezizomycotina</taxon>
        <taxon>Sordariomycetes</taxon>
        <taxon>Sordariomycetidae</taxon>
        <taxon>Sordariales</taxon>
        <taxon>Naviculisporaceae</taxon>
        <taxon>Rhypophila</taxon>
    </lineage>
</organism>
<feature type="region of interest" description="Disordered" evidence="1">
    <location>
        <begin position="1"/>
        <end position="30"/>
    </location>
</feature>
<reference evidence="3" key="2">
    <citation type="submission" date="2023-05" db="EMBL/GenBank/DDBJ databases">
        <authorList>
            <consortium name="Lawrence Berkeley National Laboratory"/>
            <person name="Steindorff A."/>
            <person name="Hensen N."/>
            <person name="Bonometti L."/>
            <person name="Westerberg I."/>
            <person name="Brannstrom I.O."/>
            <person name="Guillou S."/>
            <person name="Cros-Aarteil S."/>
            <person name="Calhoun S."/>
            <person name="Haridas S."/>
            <person name="Kuo A."/>
            <person name="Mondo S."/>
            <person name="Pangilinan J."/>
            <person name="Riley R."/>
            <person name="Labutti K."/>
            <person name="Andreopoulos B."/>
            <person name="Lipzen A."/>
            <person name="Chen C."/>
            <person name="Yanf M."/>
            <person name="Daum C."/>
            <person name="Ng V."/>
            <person name="Clum A."/>
            <person name="Ohm R."/>
            <person name="Martin F."/>
            <person name="Silar P."/>
            <person name="Natvig D."/>
            <person name="Lalanne C."/>
            <person name="Gautier V."/>
            <person name="Ament-Velasquez S.L."/>
            <person name="Kruys A."/>
            <person name="Hutchinson M.I."/>
            <person name="Powell A.J."/>
            <person name="Barry K."/>
            <person name="Miller A.N."/>
            <person name="Grigoriev I.V."/>
            <person name="Debuchy R."/>
            <person name="Gladieux P."/>
            <person name="Thoren M.H."/>
            <person name="Johannesson H."/>
        </authorList>
    </citation>
    <scope>NUCLEOTIDE SEQUENCE</scope>
    <source>
        <strain evidence="3">PSN293</strain>
    </source>
</reference>
<dbReference type="EMBL" id="MU858315">
    <property type="protein sequence ID" value="KAK4207162.1"/>
    <property type="molecule type" value="Genomic_DNA"/>
</dbReference>
<proteinExistence type="predicted"/>
<accession>A0AAN6Y0P6</accession>
<name>A0AAN6Y0P6_9PEZI</name>
<evidence type="ECO:0000313" key="3">
    <source>
        <dbReference type="EMBL" id="KAK4207162.1"/>
    </source>
</evidence>
<protein>
    <submittedName>
        <fullName evidence="3">Uncharacterized protein</fullName>
    </submittedName>
</protein>
<dbReference type="SUPFAM" id="SSF51182">
    <property type="entry name" value="RmlC-like cupins"/>
    <property type="match status" value="1"/>
</dbReference>
<feature type="transmembrane region" description="Helical" evidence="2">
    <location>
        <begin position="184"/>
        <end position="202"/>
    </location>
</feature>
<feature type="transmembrane region" description="Helical" evidence="2">
    <location>
        <begin position="142"/>
        <end position="160"/>
    </location>
</feature>
<dbReference type="Proteomes" id="UP001301769">
    <property type="component" value="Unassembled WGS sequence"/>
</dbReference>
<dbReference type="CDD" id="cd02208">
    <property type="entry name" value="cupin_RmlC-like"/>
    <property type="match status" value="1"/>
</dbReference>
<feature type="compositionally biased region" description="Basic and acidic residues" evidence="1">
    <location>
        <begin position="1"/>
        <end position="12"/>
    </location>
</feature>
<keyword evidence="4" id="KW-1185">Reference proteome</keyword>
<evidence type="ECO:0000256" key="1">
    <source>
        <dbReference type="SAM" id="MobiDB-lite"/>
    </source>
</evidence>
<dbReference type="AlphaFoldDB" id="A0AAN6Y0P6"/>
<dbReference type="InterPro" id="IPR014710">
    <property type="entry name" value="RmlC-like_jellyroll"/>
</dbReference>
<keyword evidence="2" id="KW-0812">Transmembrane</keyword>
<comment type="caution">
    <text evidence="3">The sequence shown here is derived from an EMBL/GenBank/DDBJ whole genome shotgun (WGS) entry which is preliminary data.</text>
</comment>
<evidence type="ECO:0000313" key="4">
    <source>
        <dbReference type="Proteomes" id="UP001301769"/>
    </source>
</evidence>
<sequence length="214" mass="23828">MARTITRDEEQISTKTGRLDFSPAPDSSDIHPGTVTVTIHTGPDSPSTGLHWHEAHTEHLRIVQGCALVTVGDHTATFTKDDGVITIPRLVLHEVRRADNVEQGRAWKDTDLVMREWTEPADGDKAVFFRNIMSLIKDEKKTLLGMISTGLSIVVVARAHDNYPVIWKGPAVLGKGFQQTVRRYLTFSVMAVVGFVGCLVGCRSEYEEYTPRRT</sequence>
<dbReference type="InterPro" id="IPR011051">
    <property type="entry name" value="RmlC_Cupin_sf"/>
</dbReference>